<reference evidence="4" key="1">
    <citation type="submission" date="2016-10" db="EMBL/GenBank/DDBJ databases">
        <authorList>
            <person name="Varghese N."/>
            <person name="Submissions S."/>
        </authorList>
    </citation>
    <scope>NUCLEOTIDE SEQUENCE [LARGE SCALE GENOMIC DNA]</scope>
    <source>
        <strain evidence="4">OR362-8,ATCC BAA-1266,JCM 13504</strain>
    </source>
</reference>
<dbReference type="AlphaFoldDB" id="A0A1I5UR27"/>
<accession>A0A1I5UR27</accession>
<dbReference type="InterPro" id="IPR027268">
    <property type="entry name" value="Peptidase_M4/M1_CTD_sf"/>
</dbReference>
<keyword evidence="4" id="KW-1185">Reference proteome</keyword>
<proteinExistence type="predicted"/>
<evidence type="ECO:0000259" key="2">
    <source>
        <dbReference type="Pfam" id="PF01433"/>
    </source>
</evidence>
<dbReference type="Proteomes" id="UP000199029">
    <property type="component" value="Unassembled WGS sequence"/>
</dbReference>
<evidence type="ECO:0000313" key="3">
    <source>
        <dbReference type="EMBL" id="SFP97721.1"/>
    </source>
</evidence>
<dbReference type="RefSeq" id="WP_092669643.1">
    <property type="nucleotide sequence ID" value="NZ_FOXS01000001.1"/>
</dbReference>
<dbReference type="OrthoDB" id="9814383at2"/>
<dbReference type="SUPFAM" id="SSF55486">
    <property type="entry name" value="Metalloproteases ('zincins'), catalytic domain"/>
    <property type="match status" value="1"/>
</dbReference>
<organism evidence="3 4">
    <name type="scientific">Hymenobacter arizonensis</name>
    <name type="common">Siccationidurans arizonensis</name>
    <dbReference type="NCBI Taxonomy" id="1227077"/>
    <lineage>
        <taxon>Bacteria</taxon>
        <taxon>Pseudomonadati</taxon>
        <taxon>Bacteroidota</taxon>
        <taxon>Cytophagia</taxon>
        <taxon>Cytophagales</taxon>
        <taxon>Hymenobacteraceae</taxon>
        <taxon>Hymenobacter</taxon>
    </lineage>
</organism>
<protein>
    <recommendedName>
        <fullName evidence="2">Peptidase M1 membrane alanine aminopeptidase domain-containing protein</fullName>
    </recommendedName>
</protein>
<feature type="chain" id="PRO_5011510604" description="Peptidase M1 membrane alanine aminopeptidase domain-containing protein" evidence="1">
    <location>
        <begin position="19"/>
        <end position="621"/>
    </location>
</feature>
<dbReference type="GO" id="GO:0008237">
    <property type="term" value="F:metallopeptidase activity"/>
    <property type="evidence" value="ECO:0007669"/>
    <property type="project" value="InterPro"/>
</dbReference>
<feature type="signal peptide" evidence="1">
    <location>
        <begin position="1"/>
        <end position="18"/>
    </location>
</feature>
<sequence length="621" mass="70017">MRLPLLLASLFLSFATLAQQPLPIPRNLQATFTKGTRAESGLPGPNYWQNTADYNLTVSFDPTTRLVAGTAAITYQNNSPDSLRQIWFKLYTNIYQKGAPRTRNFSPEDVGEGMTISALTINGEVFDVKKLAIQATNMTVPLRRALGSRQAANVQVTYAYTLNKGSHQRTGEVEPGAAFVAYFFPRIAVYDDIDGWNKQPYTGDQEFYNDFCNFKAAITVPKDFVVWATGDLKNASQVLTKKYAKRLQDAERKDAVAAIISAEDAKRRDITAPNAQNTWRFEAQNVTDFVFATADHYVWQSTSLVVDPATKRRTRVDAVYKPEHKDYEEVIHFARKTVEAMSYTFPKWPFPYAHETVFDGLDQMEYPMMVNDNPTETRKDAIELTDHEIFHTMFPFYMGINETKYGWMDEGWATIGEWLISPIIDPTIVDDYGVARYAASAATESDAPIVTLSTQQSGIPFFLNSYPKPAMGYLYVKDLLGDELFTKALHTYIRNWNGKHPMPYDFFNSMNAGADRNLNWFWQRWFFDAGYPDLAIANVNKTGAGYDIVVQAKGSKPVPVDLTVTFADNSTQKIHRTIAVWETGATSVTVPVSTKQPVKLVMLGSTLVSDSYPQDNVWEGK</sequence>
<gene>
    <name evidence="3" type="ORF">SAMN04515668_1038</name>
</gene>
<name>A0A1I5UR27_HYMAR</name>
<dbReference type="InterPro" id="IPR014782">
    <property type="entry name" value="Peptidase_M1_dom"/>
</dbReference>
<dbReference type="GO" id="GO:0008270">
    <property type="term" value="F:zinc ion binding"/>
    <property type="evidence" value="ECO:0007669"/>
    <property type="project" value="InterPro"/>
</dbReference>
<dbReference type="Gene3D" id="1.10.390.10">
    <property type="entry name" value="Neutral Protease Domain 2"/>
    <property type="match status" value="1"/>
</dbReference>
<evidence type="ECO:0000256" key="1">
    <source>
        <dbReference type="SAM" id="SignalP"/>
    </source>
</evidence>
<evidence type="ECO:0000313" key="4">
    <source>
        <dbReference type="Proteomes" id="UP000199029"/>
    </source>
</evidence>
<dbReference type="STRING" id="1227077.SAMN04515668_1038"/>
<dbReference type="CDD" id="cd09604">
    <property type="entry name" value="M1_APN_like"/>
    <property type="match status" value="1"/>
</dbReference>
<dbReference type="Pfam" id="PF01433">
    <property type="entry name" value="Peptidase_M1"/>
    <property type="match status" value="1"/>
</dbReference>
<feature type="domain" description="Peptidase M1 membrane alanine aminopeptidase" evidence="2">
    <location>
        <begin position="373"/>
        <end position="525"/>
    </location>
</feature>
<dbReference type="EMBL" id="FOXS01000001">
    <property type="protein sequence ID" value="SFP97721.1"/>
    <property type="molecule type" value="Genomic_DNA"/>
</dbReference>
<keyword evidence="1" id="KW-0732">Signal</keyword>